<dbReference type="Proteomes" id="UP000800038">
    <property type="component" value="Unassembled WGS sequence"/>
</dbReference>
<proteinExistence type="predicted"/>
<evidence type="ECO:0000313" key="2">
    <source>
        <dbReference type="Proteomes" id="UP000800038"/>
    </source>
</evidence>
<gene>
    <name evidence="1" type="ORF">EJ02DRAFT_459004</name>
</gene>
<accession>A0A6A5SI96</accession>
<evidence type="ECO:0000313" key="1">
    <source>
        <dbReference type="EMBL" id="KAF1937097.1"/>
    </source>
</evidence>
<reference evidence="1" key="1">
    <citation type="journal article" date="2020" name="Stud. Mycol.">
        <title>101 Dothideomycetes genomes: a test case for predicting lifestyles and emergence of pathogens.</title>
        <authorList>
            <person name="Haridas S."/>
            <person name="Albert R."/>
            <person name="Binder M."/>
            <person name="Bloem J."/>
            <person name="Labutti K."/>
            <person name="Salamov A."/>
            <person name="Andreopoulos B."/>
            <person name="Baker S."/>
            <person name="Barry K."/>
            <person name="Bills G."/>
            <person name="Bluhm B."/>
            <person name="Cannon C."/>
            <person name="Castanera R."/>
            <person name="Culley D."/>
            <person name="Daum C."/>
            <person name="Ezra D."/>
            <person name="Gonzalez J."/>
            <person name="Henrissat B."/>
            <person name="Kuo A."/>
            <person name="Liang C."/>
            <person name="Lipzen A."/>
            <person name="Lutzoni F."/>
            <person name="Magnuson J."/>
            <person name="Mondo S."/>
            <person name="Nolan M."/>
            <person name="Ohm R."/>
            <person name="Pangilinan J."/>
            <person name="Park H.-J."/>
            <person name="Ramirez L."/>
            <person name="Alfaro M."/>
            <person name="Sun H."/>
            <person name="Tritt A."/>
            <person name="Yoshinaga Y."/>
            <person name="Zwiers L.-H."/>
            <person name="Turgeon B."/>
            <person name="Goodwin S."/>
            <person name="Spatafora J."/>
            <person name="Crous P."/>
            <person name="Grigoriev I."/>
        </authorList>
    </citation>
    <scope>NUCLEOTIDE SEQUENCE</scope>
    <source>
        <strain evidence="1">CBS 161.51</strain>
    </source>
</reference>
<dbReference type="AlphaFoldDB" id="A0A6A5SI96"/>
<sequence length="91" mass="9542">MRGAVTSASPISRAASLFDEAPYEVGLSSVSTASLGARNLQLQSQPAARCVDREQIAEFVGRLGFSLIGTASRVRAVVASFKQKLTPTALC</sequence>
<keyword evidence="2" id="KW-1185">Reference proteome</keyword>
<name>A0A6A5SI96_9PLEO</name>
<organism evidence="1 2">
    <name type="scientific">Clathrospora elynae</name>
    <dbReference type="NCBI Taxonomy" id="706981"/>
    <lineage>
        <taxon>Eukaryota</taxon>
        <taxon>Fungi</taxon>
        <taxon>Dikarya</taxon>
        <taxon>Ascomycota</taxon>
        <taxon>Pezizomycotina</taxon>
        <taxon>Dothideomycetes</taxon>
        <taxon>Pleosporomycetidae</taxon>
        <taxon>Pleosporales</taxon>
        <taxon>Diademaceae</taxon>
        <taxon>Clathrospora</taxon>
    </lineage>
</organism>
<protein>
    <submittedName>
        <fullName evidence="1">Uncharacterized protein</fullName>
    </submittedName>
</protein>
<dbReference type="EMBL" id="ML976154">
    <property type="protein sequence ID" value="KAF1937097.1"/>
    <property type="molecule type" value="Genomic_DNA"/>
</dbReference>